<organism evidence="1">
    <name type="scientific">Siphoviridae sp. cthh925</name>
    <dbReference type="NCBI Taxonomy" id="2826425"/>
    <lineage>
        <taxon>Viruses</taxon>
        <taxon>Duplodnaviria</taxon>
        <taxon>Heunggongvirae</taxon>
        <taxon>Uroviricota</taxon>
        <taxon>Caudoviricetes</taxon>
    </lineage>
</organism>
<reference evidence="1" key="1">
    <citation type="journal article" date="2021" name="Proc. Natl. Acad. Sci. U.S.A.">
        <title>A Catalog of Tens of Thousands of Viruses from Human Metagenomes Reveals Hidden Associations with Chronic Diseases.</title>
        <authorList>
            <person name="Tisza M.J."/>
            <person name="Buck C.B."/>
        </authorList>
    </citation>
    <scope>NUCLEOTIDE SEQUENCE</scope>
    <source>
        <strain evidence="1">Cthh925</strain>
    </source>
</reference>
<proteinExistence type="predicted"/>
<protein>
    <submittedName>
        <fullName evidence="1">Uncharacterized protein</fullName>
    </submittedName>
</protein>
<sequence length="60" mass="7044">MLIMAQRVSNEIDVYTFKNQLIGQREGLQHALDLLKIQEKSLQNSIDFIDKELEQNKIIE</sequence>
<accession>A0A8S5NNI2</accession>
<dbReference type="EMBL" id="BK015200">
    <property type="protein sequence ID" value="DAD95784.1"/>
    <property type="molecule type" value="Genomic_DNA"/>
</dbReference>
<name>A0A8S5NNI2_9CAUD</name>
<evidence type="ECO:0000313" key="1">
    <source>
        <dbReference type="EMBL" id="DAD95784.1"/>
    </source>
</evidence>